<keyword evidence="2" id="KW-1185">Reference proteome</keyword>
<gene>
    <name evidence="1" type="ORF">VE26_05700</name>
</gene>
<accession>A0A0F5FMI2</accession>
<sequence length="255" mass="28946">MAFSTSCQRFFHDRRCVSREGDDVFFTQTGIVEATDIHRPWYLDRYAHFVTSLCARARLVHREQKRNNVGNSIVGDEQPPLALAVTASSWHAAVMPRVPNTDPKRDKEIARLGRLLRELQRIPQHLREAECADERERSILAMIADLRRPIYRWTTSDDEVADDAIMVGIGGTSADMLMLGMGYVEPTAAIYWCARVTPRGIFDAGGEMQPRSVPDALCRAEQLREKMGYDRVVVTLAEAGLWQPKWGRLAIREGF</sequence>
<dbReference type="EMBL" id="JZEY01000054">
    <property type="protein sequence ID" value="KKB09427.1"/>
    <property type="molecule type" value="Genomic_DNA"/>
</dbReference>
<name>A0A0F5FMI2_9HYPH</name>
<comment type="caution">
    <text evidence="1">The sequence shown here is derived from an EMBL/GenBank/DDBJ whole genome shotgun (WGS) entry which is preliminary data.</text>
</comment>
<protein>
    <submittedName>
        <fullName evidence="1">Uncharacterized protein</fullName>
    </submittedName>
</protein>
<dbReference type="Proteomes" id="UP000033649">
    <property type="component" value="Unassembled WGS sequence"/>
</dbReference>
<proteinExistence type="predicted"/>
<dbReference type="STRING" id="429727.VE26_05700"/>
<dbReference type="PATRIC" id="fig|429727.3.peg.1180"/>
<evidence type="ECO:0000313" key="1">
    <source>
        <dbReference type="EMBL" id="KKB09427.1"/>
    </source>
</evidence>
<organism evidence="1 2">
    <name type="scientific">Devosia chinhatensis</name>
    <dbReference type="NCBI Taxonomy" id="429727"/>
    <lineage>
        <taxon>Bacteria</taxon>
        <taxon>Pseudomonadati</taxon>
        <taxon>Pseudomonadota</taxon>
        <taxon>Alphaproteobacteria</taxon>
        <taxon>Hyphomicrobiales</taxon>
        <taxon>Devosiaceae</taxon>
        <taxon>Devosia</taxon>
    </lineage>
</organism>
<dbReference type="AlphaFoldDB" id="A0A0F5FMI2"/>
<reference evidence="1 2" key="1">
    <citation type="submission" date="2015-03" db="EMBL/GenBank/DDBJ databases">
        <authorList>
            <person name="Hassan Y."/>
            <person name="Lepp D."/>
            <person name="Li X.-Z."/>
            <person name="Zhou T."/>
        </authorList>
    </citation>
    <scope>NUCLEOTIDE SEQUENCE [LARGE SCALE GENOMIC DNA]</scope>
    <source>
        <strain evidence="1 2">IPL18</strain>
    </source>
</reference>
<evidence type="ECO:0000313" key="2">
    <source>
        <dbReference type="Proteomes" id="UP000033649"/>
    </source>
</evidence>